<dbReference type="RefSeq" id="WP_377600714.1">
    <property type="nucleotide sequence ID" value="NZ_JBHUME010000005.1"/>
</dbReference>
<name>A0ABW5P947_9BACL</name>
<sequence>MANKSIVTLKHGDSWVNEINGKPEGAGKYPTQKEAIEAAVGIAKRRGLEHTIQGENGRFREKNSYGHDPRHIEG</sequence>
<protein>
    <submittedName>
        <fullName evidence="2">DUF2188 domain-containing protein</fullName>
    </submittedName>
</protein>
<accession>A0ABW5P947</accession>
<proteinExistence type="predicted"/>
<evidence type="ECO:0000313" key="2">
    <source>
        <dbReference type="EMBL" id="MFD2611760.1"/>
    </source>
</evidence>
<evidence type="ECO:0000313" key="3">
    <source>
        <dbReference type="Proteomes" id="UP001597541"/>
    </source>
</evidence>
<dbReference type="Pfam" id="PF09954">
    <property type="entry name" value="DUF2188"/>
    <property type="match status" value="1"/>
</dbReference>
<dbReference type="EMBL" id="JBHUME010000005">
    <property type="protein sequence ID" value="MFD2611760.1"/>
    <property type="molecule type" value="Genomic_DNA"/>
</dbReference>
<comment type="caution">
    <text evidence="2">The sequence shown here is derived from an EMBL/GenBank/DDBJ whole genome shotgun (WGS) entry which is preliminary data.</text>
</comment>
<feature type="region of interest" description="Disordered" evidence="1">
    <location>
        <begin position="49"/>
        <end position="74"/>
    </location>
</feature>
<reference evidence="3" key="1">
    <citation type="journal article" date="2019" name="Int. J. Syst. Evol. Microbiol.">
        <title>The Global Catalogue of Microorganisms (GCM) 10K type strain sequencing project: providing services to taxonomists for standard genome sequencing and annotation.</title>
        <authorList>
            <consortium name="The Broad Institute Genomics Platform"/>
            <consortium name="The Broad Institute Genome Sequencing Center for Infectious Disease"/>
            <person name="Wu L."/>
            <person name="Ma J."/>
        </authorList>
    </citation>
    <scope>NUCLEOTIDE SEQUENCE [LARGE SCALE GENOMIC DNA]</scope>
    <source>
        <strain evidence="3">KCTC 3950</strain>
    </source>
</reference>
<organism evidence="2 3">
    <name type="scientific">Paenibacillus gansuensis</name>
    <dbReference type="NCBI Taxonomy" id="306542"/>
    <lineage>
        <taxon>Bacteria</taxon>
        <taxon>Bacillati</taxon>
        <taxon>Bacillota</taxon>
        <taxon>Bacilli</taxon>
        <taxon>Bacillales</taxon>
        <taxon>Paenibacillaceae</taxon>
        <taxon>Paenibacillus</taxon>
    </lineage>
</organism>
<dbReference type="InterPro" id="IPR018691">
    <property type="entry name" value="DUF2188"/>
</dbReference>
<feature type="compositionally biased region" description="Basic and acidic residues" evidence="1">
    <location>
        <begin position="57"/>
        <end position="74"/>
    </location>
</feature>
<gene>
    <name evidence="2" type="ORF">ACFSUF_04910</name>
</gene>
<evidence type="ECO:0000256" key="1">
    <source>
        <dbReference type="SAM" id="MobiDB-lite"/>
    </source>
</evidence>
<dbReference type="Proteomes" id="UP001597541">
    <property type="component" value="Unassembled WGS sequence"/>
</dbReference>
<keyword evidence="3" id="KW-1185">Reference proteome</keyword>